<organism evidence="1">
    <name type="scientific">Lepeophtheirus salmonis</name>
    <name type="common">Salmon louse</name>
    <name type="synonym">Caligus salmonis</name>
    <dbReference type="NCBI Taxonomy" id="72036"/>
    <lineage>
        <taxon>Eukaryota</taxon>
        <taxon>Metazoa</taxon>
        <taxon>Ecdysozoa</taxon>
        <taxon>Arthropoda</taxon>
        <taxon>Crustacea</taxon>
        <taxon>Multicrustacea</taxon>
        <taxon>Hexanauplia</taxon>
        <taxon>Copepoda</taxon>
        <taxon>Siphonostomatoida</taxon>
        <taxon>Caligidae</taxon>
        <taxon>Lepeophtheirus</taxon>
    </lineage>
</organism>
<dbReference type="AlphaFoldDB" id="A0A0K2TSB6"/>
<sequence>LVEGRSIPFYPKLIQRVESFTILKKIITSVSTNWF</sequence>
<accession>A0A0K2TSB6</accession>
<reference evidence="1" key="1">
    <citation type="submission" date="2014-05" db="EMBL/GenBank/DDBJ databases">
        <authorList>
            <person name="Chronopoulou M."/>
        </authorList>
    </citation>
    <scope>NUCLEOTIDE SEQUENCE</scope>
    <source>
        <tissue evidence="1">Whole organism</tissue>
    </source>
</reference>
<proteinExistence type="predicted"/>
<protein>
    <submittedName>
        <fullName evidence="1">Uncharacterized protein</fullName>
    </submittedName>
</protein>
<dbReference type="EMBL" id="HACA01011206">
    <property type="protein sequence ID" value="CDW28567.1"/>
    <property type="molecule type" value="Transcribed_RNA"/>
</dbReference>
<name>A0A0K2TSB6_LEPSM</name>
<feature type="non-terminal residue" evidence="1">
    <location>
        <position position="1"/>
    </location>
</feature>
<evidence type="ECO:0000313" key="1">
    <source>
        <dbReference type="EMBL" id="CDW28567.1"/>
    </source>
</evidence>